<keyword evidence="4" id="KW-1185">Reference proteome</keyword>
<dbReference type="InterPro" id="IPR025420">
    <property type="entry name" value="DUF4143"/>
</dbReference>
<sequence length="380" mass="42262">MVSRILEKSLAQSPKSVLLIGPRQVGKSTLLKNLKPDLAINLSSEAEFYRFSSNPDLLSSLIRGSDPTTVLIDEVQRLPSILNTVQAILDDWPSPPRFFLSGSSARKLRRGGANLLPGRILTYQMGGLSSAELDYALDIQKGMSVGFLPQPYLETDHALAENLMLDYATTYLVEEIQAEALTRDIQGFSRFLRIIAPASGLILDTSKLAKKAHVSRSTLNRYLDILEDTLIARRVFSFTDTDADVIRHPRLFFFDPGVYNGLLENFTASLDRVGTLFEHAVYAQILNSAKAAHTPVNISYFRTRGGTEVDFIVELRGKIYAIEAKYGHVNAADIRGLNRFREYYPDVFKSIIVSTEPSRLVLADGTVACDINLLMKELAL</sequence>
<evidence type="ECO:0000259" key="1">
    <source>
        <dbReference type="Pfam" id="PF13173"/>
    </source>
</evidence>
<dbReference type="Pfam" id="PF13173">
    <property type="entry name" value="AAA_14"/>
    <property type="match status" value="1"/>
</dbReference>
<dbReference type="InterPro" id="IPR027417">
    <property type="entry name" value="P-loop_NTPase"/>
</dbReference>
<name>H2CAE0_9LEPT</name>
<dbReference type="SUPFAM" id="SSF52540">
    <property type="entry name" value="P-loop containing nucleoside triphosphate hydrolases"/>
    <property type="match status" value="1"/>
</dbReference>
<feature type="domain" description="DUF4143" evidence="2">
    <location>
        <begin position="176"/>
        <end position="327"/>
    </location>
</feature>
<dbReference type="STRING" id="183.GCA_002009735_03755"/>
<dbReference type="AlphaFoldDB" id="H2CAE0"/>
<reference evidence="3 4" key="1">
    <citation type="submission" date="2011-10" db="EMBL/GenBank/DDBJ databases">
        <title>The Improved High-Quality Draft genome of Leptonema illini DSM 21528.</title>
        <authorList>
            <consortium name="US DOE Joint Genome Institute (JGI-PGF)"/>
            <person name="Lucas S."/>
            <person name="Copeland A."/>
            <person name="Lapidus A."/>
            <person name="Glavina del Rio T."/>
            <person name="Dalin E."/>
            <person name="Tice H."/>
            <person name="Bruce D."/>
            <person name="Goodwin L."/>
            <person name="Pitluck S."/>
            <person name="Peters L."/>
            <person name="Mikhailova N."/>
            <person name="Held B."/>
            <person name="Kyrpides N."/>
            <person name="Mavromatis K."/>
            <person name="Ivanova N."/>
            <person name="Markowitz V."/>
            <person name="Cheng J.-F."/>
            <person name="Hugenholtz P."/>
            <person name="Woyke T."/>
            <person name="Wu D."/>
            <person name="Gronow S."/>
            <person name="Wellnitz S."/>
            <person name="Brambilla E.-M."/>
            <person name="Klenk H.-P."/>
            <person name="Eisen J.A."/>
        </authorList>
    </citation>
    <scope>NUCLEOTIDE SEQUENCE [LARGE SCALE GENOMIC DNA]</scope>
    <source>
        <strain evidence="3 4">DSM 21528</strain>
    </source>
</reference>
<evidence type="ECO:0000259" key="2">
    <source>
        <dbReference type="Pfam" id="PF13635"/>
    </source>
</evidence>
<accession>H2CAE0</accession>
<dbReference type="PANTHER" id="PTHR43566:SF2">
    <property type="entry name" value="DUF4143 DOMAIN-CONTAINING PROTEIN"/>
    <property type="match status" value="1"/>
</dbReference>
<dbReference type="Proteomes" id="UP000005737">
    <property type="component" value="Unassembled WGS sequence"/>
</dbReference>
<evidence type="ECO:0000313" key="4">
    <source>
        <dbReference type="Proteomes" id="UP000005737"/>
    </source>
</evidence>
<dbReference type="PANTHER" id="PTHR43566">
    <property type="entry name" value="CONSERVED PROTEIN"/>
    <property type="match status" value="1"/>
</dbReference>
<protein>
    <submittedName>
        <fullName evidence="3">Putative ATPase</fullName>
    </submittedName>
</protein>
<dbReference type="Pfam" id="PF13635">
    <property type="entry name" value="DUF4143"/>
    <property type="match status" value="1"/>
</dbReference>
<dbReference type="EMBL" id="JH597773">
    <property type="protein sequence ID" value="EHQ07307.1"/>
    <property type="molecule type" value="Genomic_DNA"/>
</dbReference>
<feature type="domain" description="AAA" evidence="1">
    <location>
        <begin position="15"/>
        <end position="133"/>
    </location>
</feature>
<dbReference type="CDD" id="cd00009">
    <property type="entry name" value="AAA"/>
    <property type="match status" value="1"/>
</dbReference>
<proteinExistence type="predicted"/>
<evidence type="ECO:0000313" key="3">
    <source>
        <dbReference type="EMBL" id="EHQ07307.1"/>
    </source>
</evidence>
<organism evidence="3 4">
    <name type="scientific">Leptonema illini DSM 21528</name>
    <dbReference type="NCBI Taxonomy" id="929563"/>
    <lineage>
        <taxon>Bacteria</taxon>
        <taxon>Pseudomonadati</taxon>
        <taxon>Spirochaetota</taxon>
        <taxon>Spirochaetia</taxon>
        <taxon>Leptospirales</taxon>
        <taxon>Leptospiraceae</taxon>
        <taxon>Leptonema</taxon>
    </lineage>
</organism>
<dbReference type="HOGENOM" id="CLU_041527_3_1_12"/>
<dbReference type="InterPro" id="IPR041682">
    <property type="entry name" value="AAA_14"/>
</dbReference>
<gene>
    <name evidence="3" type="ORF">Lepil_2634</name>
</gene>
<dbReference type="RefSeq" id="WP_002773070.1">
    <property type="nucleotide sequence ID" value="NZ_JH597773.1"/>
</dbReference>